<accession>A0A8S1CH92</accession>
<organism evidence="6 7">
    <name type="scientific">Cloeon dipterum</name>
    <dbReference type="NCBI Taxonomy" id="197152"/>
    <lineage>
        <taxon>Eukaryota</taxon>
        <taxon>Metazoa</taxon>
        <taxon>Ecdysozoa</taxon>
        <taxon>Arthropoda</taxon>
        <taxon>Hexapoda</taxon>
        <taxon>Insecta</taxon>
        <taxon>Pterygota</taxon>
        <taxon>Palaeoptera</taxon>
        <taxon>Ephemeroptera</taxon>
        <taxon>Pisciforma</taxon>
        <taxon>Baetidae</taxon>
        <taxon>Cloeon</taxon>
    </lineage>
</organism>
<evidence type="ECO:0000256" key="2">
    <source>
        <dbReference type="ARBA" id="ARBA00022737"/>
    </source>
</evidence>
<reference evidence="6 7" key="1">
    <citation type="submission" date="2020-04" db="EMBL/GenBank/DDBJ databases">
        <authorList>
            <person name="Alioto T."/>
            <person name="Alioto T."/>
            <person name="Gomez Garrido J."/>
        </authorList>
    </citation>
    <scope>NUCLEOTIDE SEQUENCE [LARGE SCALE GENOMIC DNA]</scope>
</reference>
<evidence type="ECO:0000313" key="7">
    <source>
        <dbReference type="Proteomes" id="UP000494165"/>
    </source>
</evidence>
<dbReference type="SUPFAM" id="SSF51045">
    <property type="entry name" value="WW domain"/>
    <property type="match status" value="2"/>
</dbReference>
<evidence type="ECO:0000313" key="6">
    <source>
        <dbReference type="EMBL" id="CAB3367640.1"/>
    </source>
</evidence>
<dbReference type="AlphaFoldDB" id="A0A8S1CH92"/>
<keyword evidence="1" id="KW-0597">Phosphoprotein</keyword>
<keyword evidence="2" id="KW-0677">Repeat</keyword>
<sequence length="448" mass="51296">MLSRKKDTHKIKEGVVGKYVKKETPPDLPVTNVWTNETASKRPSVFRLSSFQQQNHPSGAVPQQLYSVGRMSQQTGSLNSLDGRFTPSSSMPDLAQRISNLSMGCESSPRMSGSVYGGGLVPSMSHTYINQYTGSDFSLDRQRSSQVTPTNYVQEIPEPIDRRYTIRHELPYSENASAIYTNQIEDYSIPPYQQMLAPLAPVTLHHSAPNMHLAGASTAGVHQDPNSSPGQLSQDNSEELPLPPGWSVDFTMRGRKYYIDHNTKTTHWSHPLEKEGLPTGWERIESHESGVYYVNHITRQAQYEHPCAPHYIYQTEVRIQTNLPPRMVTQLPPPRHTHFHPHSVLVPPNPFLNQEIPRWLVVYFMAAHEFDHKLLWELFKLSELDNFDAYLKRLYKEGLEEIVMRYETYRSALLCEMDRRLSEQHRVTITEIDSLKEVALSQNIETKV</sequence>
<dbReference type="GO" id="GO:0008285">
    <property type="term" value="P:negative regulation of cell population proliferation"/>
    <property type="evidence" value="ECO:0007669"/>
    <property type="project" value="TreeGrafter"/>
</dbReference>
<protein>
    <submittedName>
        <fullName evidence="6">Uncharacterized protein</fullName>
    </submittedName>
</protein>
<evidence type="ECO:0000256" key="3">
    <source>
        <dbReference type="SAM" id="MobiDB-lite"/>
    </source>
</evidence>
<dbReference type="PROSITE" id="PS50020">
    <property type="entry name" value="WW_DOMAIN_2"/>
    <property type="match status" value="2"/>
</dbReference>
<dbReference type="PROSITE" id="PS50951">
    <property type="entry name" value="SARAH"/>
    <property type="match status" value="1"/>
</dbReference>
<evidence type="ECO:0000259" key="5">
    <source>
        <dbReference type="PROSITE" id="PS50951"/>
    </source>
</evidence>
<name>A0A8S1CH92_9INSE</name>
<feature type="region of interest" description="Disordered" evidence="3">
    <location>
        <begin position="216"/>
        <end position="245"/>
    </location>
</feature>
<dbReference type="InterPro" id="IPR030030">
    <property type="entry name" value="Sav"/>
</dbReference>
<dbReference type="PANTHER" id="PTHR47522:SF2">
    <property type="entry name" value="PROTEIN SALVADOR HOMOLOG 1"/>
    <property type="match status" value="1"/>
</dbReference>
<dbReference type="SMART" id="SM00456">
    <property type="entry name" value="WW"/>
    <property type="match status" value="2"/>
</dbReference>
<proteinExistence type="predicted"/>
<feature type="domain" description="WW" evidence="4">
    <location>
        <begin position="275"/>
        <end position="308"/>
    </location>
</feature>
<dbReference type="FunFam" id="2.20.70.10:FF:000035">
    <property type="entry name" value="Salvador homolog 1 (Drosophila)"/>
    <property type="match status" value="1"/>
</dbReference>
<feature type="domain" description="WW" evidence="4">
    <location>
        <begin position="240"/>
        <end position="273"/>
    </location>
</feature>
<feature type="domain" description="SARAH" evidence="5">
    <location>
        <begin position="373"/>
        <end position="420"/>
    </location>
</feature>
<comment type="caution">
    <text evidence="6">The sequence shown here is derived from an EMBL/GenBank/DDBJ whole genome shotgun (WGS) entry which is preliminary data.</text>
</comment>
<evidence type="ECO:0000259" key="4">
    <source>
        <dbReference type="PROSITE" id="PS50020"/>
    </source>
</evidence>
<gene>
    <name evidence="6" type="ORF">CLODIP_2_CD02042</name>
</gene>
<dbReference type="GO" id="GO:0060090">
    <property type="term" value="F:molecular adaptor activity"/>
    <property type="evidence" value="ECO:0007669"/>
    <property type="project" value="InterPro"/>
</dbReference>
<dbReference type="Gene3D" id="2.20.70.10">
    <property type="match status" value="2"/>
</dbReference>
<dbReference type="CDD" id="cd00201">
    <property type="entry name" value="WW"/>
    <property type="match status" value="2"/>
</dbReference>
<evidence type="ECO:0000256" key="1">
    <source>
        <dbReference type="ARBA" id="ARBA00022553"/>
    </source>
</evidence>
<dbReference type="Proteomes" id="UP000494165">
    <property type="component" value="Unassembled WGS sequence"/>
</dbReference>
<keyword evidence="7" id="KW-1185">Reference proteome</keyword>
<dbReference type="InterPro" id="IPR001202">
    <property type="entry name" value="WW_dom"/>
</dbReference>
<feature type="compositionally biased region" description="Polar residues" evidence="3">
    <location>
        <begin position="224"/>
        <end position="235"/>
    </location>
</feature>
<dbReference type="GO" id="GO:0043065">
    <property type="term" value="P:positive regulation of apoptotic process"/>
    <property type="evidence" value="ECO:0007669"/>
    <property type="project" value="TreeGrafter"/>
</dbReference>
<dbReference type="EMBL" id="CADEPI010000032">
    <property type="protein sequence ID" value="CAB3367640.1"/>
    <property type="molecule type" value="Genomic_DNA"/>
</dbReference>
<dbReference type="Pfam" id="PF00397">
    <property type="entry name" value="WW"/>
    <property type="match status" value="2"/>
</dbReference>
<dbReference type="GO" id="GO:0006915">
    <property type="term" value="P:apoptotic process"/>
    <property type="evidence" value="ECO:0007669"/>
    <property type="project" value="InterPro"/>
</dbReference>
<dbReference type="PANTHER" id="PTHR47522">
    <property type="entry name" value="SALVADOR FAMILY WW DOMAIN-CONTAINING PROTEIN 1"/>
    <property type="match status" value="1"/>
</dbReference>
<dbReference type="OrthoDB" id="5339429at2759"/>
<dbReference type="GO" id="GO:0005829">
    <property type="term" value="C:cytosol"/>
    <property type="evidence" value="ECO:0007669"/>
    <property type="project" value="TreeGrafter"/>
</dbReference>
<dbReference type="CDD" id="cd21433">
    <property type="entry name" value="SARAH_Sav"/>
    <property type="match status" value="1"/>
</dbReference>
<dbReference type="InterPro" id="IPR011524">
    <property type="entry name" value="SARAH_dom"/>
</dbReference>
<dbReference type="InterPro" id="IPR036020">
    <property type="entry name" value="WW_dom_sf"/>
</dbReference>
<dbReference type="GO" id="GO:0035329">
    <property type="term" value="P:hippo signaling"/>
    <property type="evidence" value="ECO:0007669"/>
    <property type="project" value="InterPro"/>
</dbReference>